<organism evidence="1 2">
    <name type="scientific">Portunus trituberculatus</name>
    <name type="common">Swimming crab</name>
    <name type="synonym">Neptunus trituberculatus</name>
    <dbReference type="NCBI Taxonomy" id="210409"/>
    <lineage>
        <taxon>Eukaryota</taxon>
        <taxon>Metazoa</taxon>
        <taxon>Ecdysozoa</taxon>
        <taxon>Arthropoda</taxon>
        <taxon>Crustacea</taxon>
        <taxon>Multicrustacea</taxon>
        <taxon>Malacostraca</taxon>
        <taxon>Eumalacostraca</taxon>
        <taxon>Eucarida</taxon>
        <taxon>Decapoda</taxon>
        <taxon>Pleocyemata</taxon>
        <taxon>Brachyura</taxon>
        <taxon>Eubrachyura</taxon>
        <taxon>Portunoidea</taxon>
        <taxon>Portunidae</taxon>
        <taxon>Portuninae</taxon>
        <taxon>Portunus</taxon>
    </lineage>
</organism>
<proteinExistence type="predicted"/>
<evidence type="ECO:0000313" key="2">
    <source>
        <dbReference type="Proteomes" id="UP000324222"/>
    </source>
</evidence>
<sequence length="100" mass="11171">MGSCHEVSAASSPALPLCCECTLQSAPLAYAPWWPLLLLHQTDSMEKVCNGGNVPFLYADANVKCSPIKHTTNKQLNHIKTKQVNLQYLMIHNFPIRLHK</sequence>
<dbReference type="AlphaFoldDB" id="A0A5B7D1B0"/>
<accession>A0A5B7D1B0</accession>
<name>A0A5B7D1B0_PORTR</name>
<comment type="caution">
    <text evidence="1">The sequence shown here is derived from an EMBL/GenBank/DDBJ whole genome shotgun (WGS) entry which is preliminary data.</text>
</comment>
<protein>
    <submittedName>
        <fullName evidence="1">Uncharacterized protein</fullName>
    </submittedName>
</protein>
<keyword evidence="2" id="KW-1185">Reference proteome</keyword>
<evidence type="ECO:0000313" key="1">
    <source>
        <dbReference type="EMBL" id="MPC15268.1"/>
    </source>
</evidence>
<gene>
    <name evidence="1" type="ORF">E2C01_008054</name>
</gene>
<dbReference type="Proteomes" id="UP000324222">
    <property type="component" value="Unassembled WGS sequence"/>
</dbReference>
<dbReference type="EMBL" id="VSRR010000413">
    <property type="protein sequence ID" value="MPC15268.1"/>
    <property type="molecule type" value="Genomic_DNA"/>
</dbReference>
<reference evidence="1 2" key="1">
    <citation type="submission" date="2019-05" db="EMBL/GenBank/DDBJ databases">
        <title>Another draft genome of Portunus trituberculatus and its Hox gene families provides insights of decapod evolution.</title>
        <authorList>
            <person name="Jeong J.-H."/>
            <person name="Song I."/>
            <person name="Kim S."/>
            <person name="Choi T."/>
            <person name="Kim D."/>
            <person name="Ryu S."/>
            <person name="Kim W."/>
        </authorList>
    </citation>
    <scope>NUCLEOTIDE SEQUENCE [LARGE SCALE GENOMIC DNA]</scope>
    <source>
        <tissue evidence="1">Muscle</tissue>
    </source>
</reference>